<dbReference type="CDD" id="cd00397">
    <property type="entry name" value="DNA_BRE_C"/>
    <property type="match status" value="1"/>
</dbReference>
<evidence type="ECO:0000313" key="3">
    <source>
        <dbReference type="EMBL" id="MDS0258678.1"/>
    </source>
</evidence>
<dbReference type="EMBL" id="JAMQON010000001">
    <property type="protein sequence ID" value="MDS0258678.1"/>
    <property type="molecule type" value="Genomic_DNA"/>
</dbReference>
<dbReference type="PROSITE" id="PS51898">
    <property type="entry name" value="TYR_RECOMBINASE"/>
    <property type="match status" value="1"/>
</dbReference>
<organism evidence="3 4">
    <name type="scientific">Haloarcula saliterrae</name>
    <dbReference type="NCBI Taxonomy" id="2950534"/>
    <lineage>
        <taxon>Archaea</taxon>
        <taxon>Methanobacteriati</taxon>
        <taxon>Methanobacteriota</taxon>
        <taxon>Stenosarchaea group</taxon>
        <taxon>Halobacteria</taxon>
        <taxon>Halobacteriales</taxon>
        <taxon>Haloarculaceae</taxon>
        <taxon>Haloarcula</taxon>
    </lineage>
</organism>
<reference evidence="3 4" key="1">
    <citation type="submission" date="2022-06" db="EMBL/GenBank/DDBJ databases">
        <title>Haloarcula sp. a new haloarchaeum isolate from saline soil.</title>
        <authorList>
            <person name="Strakova D."/>
            <person name="Galisteo C."/>
            <person name="Sanchez-Porro C."/>
            <person name="Ventosa A."/>
        </authorList>
    </citation>
    <scope>NUCLEOTIDE SEQUENCE [LARGE SCALE GENOMIC DNA]</scope>
    <source>
        <strain evidence="3 4">S1CR25-12</strain>
    </source>
</reference>
<accession>A0ABU2F9S4</accession>
<dbReference type="Pfam" id="PF00589">
    <property type="entry name" value="Phage_integrase"/>
    <property type="match status" value="1"/>
</dbReference>
<feature type="domain" description="Tyr recombinase" evidence="2">
    <location>
        <begin position="162"/>
        <end position="365"/>
    </location>
</feature>
<evidence type="ECO:0000313" key="4">
    <source>
        <dbReference type="Proteomes" id="UP001259659"/>
    </source>
</evidence>
<evidence type="ECO:0000256" key="1">
    <source>
        <dbReference type="ARBA" id="ARBA00023172"/>
    </source>
</evidence>
<proteinExistence type="predicted"/>
<dbReference type="RefSeq" id="WP_310918241.1">
    <property type="nucleotide sequence ID" value="NZ_JAMQON010000001.1"/>
</dbReference>
<sequence length="367" mass="42847">MDELDELPVVTDTSEEYLNQRQLLDYRAEREACLEWLLTFGKRPDEAVGYAVGTVKPGAYRMDRFYRFVWDQEGGYTVNVTHDHADAWMKHLARGDTGATNKRNCQKAVKRLFKWRHHEHGRSEWDPDITFAADSSTNPRDFLTREERSAVREAALEYGSVPNYNNLTPAERDRWKQYLAQRFEKPKSEISPSDWDRANGWKVPSLVWSSLDAGLRPVEVERSKVGWVDTDNAVLRIPKEESAKNRDDWVVGLQSRTAEALDNWLAERETYPEYDDTDSIWLTRKSNPYTTKTLRYLLHQLCDIADIDTTHRQMSWYTIRHSVGTYMTREEDLAATQAQLRHKSAETTMKYDQVPVEDRQDALDRMG</sequence>
<comment type="caution">
    <text evidence="3">The sequence shown here is derived from an EMBL/GenBank/DDBJ whole genome shotgun (WGS) entry which is preliminary data.</text>
</comment>
<dbReference type="InterPro" id="IPR013762">
    <property type="entry name" value="Integrase-like_cat_sf"/>
</dbReference>
<dbReference type="Proteomes" id="UP001259659">
    <property type="component" value="Unassembled WGS sequence"/>
</dbReference>
<gene>
    <name evidence="3" type="ORF">NDI56_04545</name>
</gene>
<dbReference type="InterPro" id="IPR002104">
    <property type="entry name" value="Integrase_catalytic"/>
</dbReference>
<dbReference type="SUPFAM" id="SSF56349">
    <property type="entry name" value="DNA breaking-rejoining enzymes"/>
    <property type="match status" value="1"/>
</dbReference>
<protein>
    <submittedName>
        <fullName evidence="3">Site-specific integrase</fullName>
    </submittedName>
</protein>
<dbReference type="InterPro" id="IPR011010">
    <property type="entry name" value="DNA_brk_join_enz"/>
</dbReference>
<keyword evidence="4" id="KW-1185">Reference proteome</keyword>
<evidence type="ECO:0000259" key="2">
    <source>
        <dbReference type="PROSITE" id="PS51898"/>
    </source>
</evidence>
<dbReference type="Gene3D" id="1.10.443.10">
    <property type="entry name" value="Intergrase catalytic core"/>
    <property type="match status" value="1"/>
</dbReference>
<name>A0ABU2F9S4_9EURY</name>
<keyword evidence="1" id="KW-0233">DNA recombination</keyword>